<dbReference type="AlphaFoldDB" id="A0ABD6FB84"/>
<gene>
    <name evidence="1" type="ORF">DIU77_003620</name>
</gene>
<name>A0ABD6FB84_9PSEU</name>
<dbReference type="Proteomes" id="UP000249324">
    <property type="component" value="Unassembled WGS sequence"/>
</dbReference>
<proteinExistence type="predicted"/>
<evidence type="ECO:0000313" key="2">
    <source>
        <dbReference type="Proteomes" id="UP000249324"/>
    </source>
</evidence>
<organism evidence="1 2">
    <name type="scientific">Thermocrispum agreste</name>
    <dbReference type="NCBI Taxonomy" id="37925"/>
    <lineage>
        <taxon>Bacteria</taxon>
        <taxon>Bacillati</taxon>
        <taxon>Actinomycetota</taxon>
        <taxon>Actinomycetes</taxon>
        <taxon>Pseudonocardiales</taxon>
        <taxon>Pseudonocardiaceae</taxon>
        <taxon>Thermocrispum</taxon>
    </lineage>
</organism>
<protein>
    <submittedName>
        <fullName evidence="1">Uncharacterized protein</fullName>
    </submittedName>
</protein>
<evidence type="ECO:0000313" key="1">
    <source>
        <dbReference type="EMBL" id="MFO7191311.1"/>
    </source>
</evidence>
<comment type="caution">
    <text evidence="1">The sequence shown here is derived from an EMBL/GenBank/DDBJ whole genome shotgun (WGS) entry which is preliminary data.</text>
</comment>
<reference evidence="1 2" key="1">
    <citation type="journal article" date="2021" name="BMC Genomics">
        <title>Genome-resolved metagenome and metatranscriptome analyses of thermophilic composting reveal key bacterial players and their metabolic interactions.</title>
        <authorList>
            <person name="Braga L.P.P."/>
            <person name="Pereira R.V."/>
            <person name="Martins L.F."/>
            <person name="Moura L.M.S."/>
            <person name="Sanchez F.B."/>
            <person name="Patane J.S.L."/>
            <person name="da Silva A.M."/>
            <person name="Setubal J.C."/>
        </authorList>
    </citation>
    <scope>NUCLEOTIDE SEQUENCE [LARGE SCALE GENOMIC DNA]</scope>
    <source>
        <strain evidence="1">ZC4RG45</strain>
    </source>
</reference>
<sequence>MPVAAARCTGLPPLSVGHHLASREELGHLQLTATTYGLTLGKDERGVAVPLPVLVPTPTSVALIGGWWAARYVAMRALAFGARVVVFTDQPAGWHDLAEHVTGRIDRVVVVPPAARPDVPGTAERPVLLVHDVNHARSWEYARPSSWQTRVSVIDVLTPERAQLLHHADIIVMQRLQPSEASVVAGALGMVQETVSRLQHVGAEELAVLVKPAARHLVRVDLTPRESTVLCRPGRY</sequence>
<accession>A0ABD6FB84</accession>
<dbReference type="EMBL" id="QGUI02000023">
    <property type="protein sequence ID" value="MFO7191311.1"/>
    <property type="molecule type" value="Genomic_DNA"/>
</dbReference>